<accession>A0AA39KHE6</accession>
<evidence type="ECO:0000313" key="2">
    <source>
        <dbReference type="EMBL" id="KAK0460095.1"/>
    </source>
</evidence>
<feature type="region of interest" description="Disordered" evidence="1">
    <location>
        <begin position="1"/>
        <end position="23"/>
    </location>
</feature>
<name>A0AA39KHE6_ARMTA</name>
<evidence type="ECO:0000313" key="3">
    <source>
        <dbReference type="Proteomes" id="UP001175211"/>
    </source>
</evidence>
<sequence length="281" mass="30822">MPTCLSSDSEAGPSRLSPDELSPDETYRIAQRSLQGDLSSLSGYDSSSDSDSSTVSSGSFYLELGKTASIEDARRLIENHNYSTEKLVNQARRLVETFETSEPELRTVPTWFLRFNGRLEALFRAMLDTADECGGPAGLRYVVSAICACQVGSKSSDIQATIRGMTALGLTWFAHLLWPFKISSSYSLLPPDAPDNVAPQAIPTRGVLISICLKPPLLILQKVLLRQNYRCALTGTPKIDSGTPGCRLEIAHVLKRSVCQFQTSKTDLTPHYSGRVTWDIL</sequence>
<reference evidence="2" key="1">
    <citation type="submission" date="2023-06" db="EMBL/GenBank/DDBJ databases">
        <authorList>
            <consortium name="Lawrence Berkeley National Laboratory"/>
            <person name="Ahrendt S."/>
            <person name="Sahu N."/>
            <person name="Indic B."/>
            <person name="Wong-Bajracharya J."/>
            <person name="Merenyi Z."/>
            <person name="Ke H.-M."/>
            <person name="Monk M."/>
            <person name="Kocsube S."/>
            <person name="Drula E."/>
            <person name="Lipzen A."/>
            <person name="Balint B."/>
            <person name="Henrissat B."/>
            <person name="Andreopoulos B."/>
            <person name="Martin F.M."/>
            <person name="Harder C.B."/>
            <person name="Rigling D."/>
            <person name="Ford K.L."/>
            <person name="Foster G.D."/>
            <person name="Pangilinan J."/>
            <person name="Papanicolaou A."/>
            <person name="Barry K."/>
            <person name="LaButti K."/>
            <person name="Viragh M."/>
            <person name="Koriabine M."/>
            <person name="Yan M."/>
            <person name="Riley R."/>
            <person name="Champramary S."/>
            <person name="Plett K.L."/>
            <person name="Tsai I.J."/>
            <person name="Slot J."/>
            <person name="Sipos G."/>
            <person name="Plett J."/>
            <person name="Nagy L.G."/>
            <person name="Grigoriev I.V."/>
        </authorList>
    </citation>
    <scope>NUCLEOTIDE SEQUENCE</scope>
    <source>
        <strain evidence="2">CCBAS 213</strain>
    </source>
</reference>
<evidence type="ECO:0000256" key="1">
    <source>
        <dbReference type="SAM" id="MobiDB-lite"/>
    </source>
</evidence>
<organism evidence="2 3">
    <name type="scientific">Armillaria tabescens</name>
    <name type="common">Ringless honey mushroom</name>
    <name type="synonym">Agaricus tabescens</name>
    <dbReference type="NCBI Taxonomy" id="1929756"/>
    <lineage>
        <taxon>Eukaryota</taxon>
        <taxon>Fungi</taxon>
        <taxon>Dikarya</taxon>
        <taxon>Basidiomycota</taxon>
        <taxon>Agaricomycotina</taxon>
        <taxon>Agaricomycetes</taxon>
        <taxon>Agaricomycetidae</taxon>
        <taxon>Agaricales</taxon>
        <taxon>Marasmiineae</taxon>
        <taxon>Physalacriaceae</taxon>
        <taxon>Desarmillaria</taxon>
    </lineage>
</organism>
<dbReference type="EMBL" id="JAUEPS010000013">
    <property type="protein sequence ID" value="KAK0460095.1"/>
    <property type="molecule type" value="Genomic_DNA"/>
</dbReference>
<dbReference type="AlphaFoldDB" id="A0AA39KHE6"/>
<dbReference type="Proteomes" id="UP001175211">
    <property type="component" value="Unassembled WGS sequence"/>
</dbReference>
<evidence type="ECO:0008006" key="4">
    <source>
        <dbReference type="Google" id="ProtNLM"/>
    </source>
</evidence>
<gene>
    <name evidence="2" type="ORF">EV420DRAFT_1641432</name>
</gene>
<dbReference type="GeneID" id="85360782"/>
<keyword evidence="3" id="KW-1185">Reference proteome</keyword>
<protein>
    <recommendedName>
        <fullName evidence="4">HNH nuclease domain-containing protein</fullName>
    </recommendedName>
</protein>
<proteinExistence type="predicted"/>
<dbReference type="RefSeq" id="XP_060332221.1">
    <property type="nucleotide sequence ID" value="XM_060477234.1"/>
</dbReference>
<comment type="caution">
    <text evidence="2">The sequence shown here is derived from an EMBL/GenBank/DDBJ whole genome shotgun (WGS) entry which is preliminary data.</text>
</comment>